<dbReference type="Proteomes" id="UP000305401">
    <property type="component" value="Unassembled WGS sequence"/>
</dbReference>
<gene>
    <name evidence="1" type="primary">thiD</name>
    <name evidence="1" type="ORF">E5990_08910</name>
</gene>
<dbReference type="EC" id="2.7.1.49" evidence="1"/>
<accession>A0AC61S436</accession>
<name>A0AC61S436_9BACT</name>
<evidence type="ECO:0000313" key="1">
    <source>
        <dbReference type="EMBL" id="THG45484.1"/>
    </source>
</evidence>
<organism evidence="1 2">
    <name type="scientific">Muribaculum caecicola</name>
    <dbReference type="NCBI Taxonomy" id="3038144"/>
    <lineage>
        <taxon>Bacteria</taxon>
        <taxon>Pseudomonadati</taxon>
        <taxon>Bacteroidota</taxon>
        <taxon>Bacteroidia</taxon>
        <taxon>Bacteroidales</taxon>
        <taxon>Muribaculaceae</taxon>
        <taxon>Muribaculum</taxon>
    </lineage>
</organism>
<evidence type="ECO:0000313" key="2">
    <source>
        <dbReference type="Proteomes" id="UP000305401"/>
    </source>
</evidence>
<keyword evidence="1" id="KW-0808">Transferase</keyword>
<reference evidence="1" key="1">
    <citation type="submission" date="2019-04" db="EMBL/GenBank/DDBJ databases">
        <title>Microbes associate with the intestines of laboratory mice.</title>
        <authorList>
            <person name="Navarre W."/>
            <person name="Wong E."/>
            <person name="Huang K.C."/>
            <person name="Tropini C."/>
            <person name="Ng K."/>
            <person name="Yu B."/>
        </authorList>
    </citation>
    <scope>NUCLEOTIDE SEQUENCE</scope>
    <source>
        <strain evidence="1">NM86_A22</strain>
    </source>
</reference>
<protein>
    <submittedName>
        <fullName evidence="1">Bifunctional hydroxymethylpyrimidine kinase/phosphomethylpyrimidine kinase</fullName>
        <ecNumber evidence="1">2.7.1.49</ecNumber>
        <ecNumber evidence="1">2.7.4.7</ecNumber>
    </submittedName>
</protein>
<proteinExistence type="predicted"/>
<keyword evidence="2" id="KW-1185">Reference proteome</keyword>
<sequence>MNTKKKTYSRALAIAGSDPSGGAGIQADLKTFSACGCFGTSAIVAVVDENTMGVTGVHPVPVDFVTGQIRSVLDDIGADAVKIGMLHSSELIRAVKNTLSVYRIDNIVLDPVMVATSGDALLQPEAVETLRTELIPIARVITPNIPEAEILLGEEIACQHELPEVARLLSQRCGGVSVLLKAGHLHDEDLVDVFYNAETCHTMPLKSKRIHTQNTHGTGCTLSSAVASFLARGNSLDNAVIKAKNYISAAIEAGAGYEIGKGHGPVHHFFGFWE</sequence>
<keyword evidence="1" id="KW-0418">Kinase</keyword>
<comment type="caution">
    <text evidence="1">The sequence shown here is derived from an EMBL/GenBank/DDBJ whole genome shotgun (WGS) entry which is preliminary data.</text>
</comment>
<dbReference type="EC" id="2.7.4.7" evidence="1"/>
<dbReference type="EMBL" id="SSTG01000130">
    <property type="protein sequence ID" value="THG45484.1"/>
    <property type="molecule type" value="Genomic_DNA"/>
</dbReference>